<name>A0AAD8UGZ6_GLOAC</name>
<evidence type="ECO:0000256" key="1">
    <source>
        <dbReference type="SAM" id="Phobius"/>
    </source>
</evidence>
<accession>A0AAD8UGZ6</accession>
<dbReference type="Proteomes" id="UP001244207">
    <property type="component" value="Unassembled WGS sequence"/>
</dbReference>
<keyword evidence="1" id="KW-0472">Membrane</keyword>
<protein>
    <submittedName>
        <fullName evidence="2">Uncharacterized protein</fullName>
    </submittedName>
</protein>
<evidence type="ECO:0000313" key="2">
    <source>
        <dbReference type="EMBL" id="KAK1724112.1"/>
    </source>
</evidence>
<dbReference type="RefSeq" id="XP_060364167.1">
    <property type="nucleotide sequence ID" value="XM_060512254.1"/>
</dbReference>
<feature type="transmembrane region" description="Helical" evidence="1">
    <location>
        <begin position="75"/>
        <end position="94"/>
    </location>
</feature>
<dbReference type="EMBL" id="JAHMHS010000056">
    <property type="protein sequence ID" value="KAK1724112.1"/>
    <property type="molecule type" value="Genomic_DNA"/>
</dbReference>
<proteinExistence type="predicted"/>
<reference evidence="2" key="1">
    <citation type="submission" date="2021-12" db="EMBL/GenBank/DDBJ databases">
        <title>Comparative genomics, transcriptomics and evolutionary studies reveal genomic signatures of adaptation to plant cell wall in hemibiotrophic fungi.</title>
        <authorList>
            <consortium name="DOE Joint Genome Institute"/>
            <person name="Baroncelli R."/>
            <person name="Diaz J.F."/>
            <person name="Benocci T."/>
            <person name="Peng M."/>
            <person name="Battaglia E."/>
            <person name="Haridas S."/>
            <person name="Andreopoulos W."/>
            <person name="Labutti K."/>
            <person name="Pangilinan J."/>
            <person name="Floch G.L."/>
            <person name="Makela M.R."/>
            <person name="Henrissat B."/>
            <person name="Grigoriev I.V."/>
            <person name="Crouch J.A."/>
            <person name="De Vries R.P."/>
            <person name="Sukno S.A."/>
            <person name="Thon M.R."/>
        </authorList>
    </citation>
    <scope>NUCLEOTIDE SEQUENCE</scope>
    <source>
        <strain evidence="2">CBS 112980</strain>
    </source>
</reference>
<sequence length="674" mass="73720">MGLDIYGINISGNSIASFTLYEASRVRIVLPTTCSGSCIWKSLISEGSRDKKAASAPTETHSIRKRDSAGAIQQFLLDVLLIILSLCFIIYGMMALKHNNWPIDSGMVPTLRMAATYSPTVFPIVFAAVAANLLKAAAGWKMERGVSILSLEYLLSCRMVFSAITTPLSLRRVNILSPLLIALWAMSPLGGQAALRIIDVIPSQTSEPYPFENLEFMSVFPHSGAQSSAGFSAMPSIQGAFVSALSFPQDIKARPRDAFGNVKIPMLEYYPPTAAADADGWYDVSPDGANTTWSAIMGIPIATRGGFSQGYNYSFTFETAYMHADCLVRRGASMSLVGWFAYKNKTLGREAAYTTGRTLLIKSDGFHGLFSKDPRKLIFTSYYPQDSITTNATCTLTTTYAEVDVACAGDLCGARSIRRIEKPDNMTVTTVLDGVIAEGSPKMAPAGVFDLFMTTFMRVTLTTWEADNGAWYKPYPSPLETYFTHPAAPFSAPGIGSYNGTDIYEVGDAVFSQRFSQLLNTFWLASVASRNITGDFNFQAHTLNRAIEKTIVQNTTGMRIPDELVVRVSGLWISILFIASTIMLASGIAASIFSCLRRGPDVLDRATYFLRDSTHVNVAQQSSLEDGTSQVKRTRGVRVCIGDVRPSEETGYVAFGTIGEAMPLRWQEKERRYA</sequence>
<keyword evidence="3" id="KW-1185">Reference proteome</keyword>
<keyword evidence="1" id="KW-1133">Transmembrane helix</keyword>
<comment type="caution">
    <text evidence="2">The sequence shown here is derived from an EMBL/GenBank/DDBJ whole genome shotgun (WGS) entry which is preliminary data.</text>
</comment>
<organism evidence="2 3">
    <name type="scientific">Glomerella acutata</name>
    <name type="common">Colletotrichum acutatum</name>
    <dbReference type="NCBI Taxonomy" id="27357"/>
    <lineage>
        <taxon>Eukaryota</taxon>
        <taxon>Fungi</taxon>
        <taxon>Dikarya</taxon>
        <taxon>Ascomycota</taxon>
        <taxon>Pezizomycotina</taxon>
        <taxon>Sordariomycetes</taxon>
        <taxon>Hypocreomycetidae</taxon>
        <taxon>Glomerellales</taxon>
        <taxon>Glomerellaceae</taxon>
        <taxon>Colletotrichum</taxon>
        <taxon>Colletotrichum acutatum species complex</taxon>
    </lineage>
</organism>
<dbReference type="AlphaFoldDB" id="A0AAD8UGZ6"/>
<feature type="transmembrane region" description="Helical" evidence="1">
    <location>
        <begin position="571"/>
        <end position="596"/>
    </location>
</feature>
<dbReference type="GeneID" id="85396152"/>
<evidence type="ECO:0000313" key="3">
    <source>
        <dbReference type="Proteomes" id="UP001244207"/>
    </source>
</evidence>
<keyword evidence="1" id="KW-0812">Transmembrane</keyword>
<feature type="transmembrane region" description="Helical" evidence="1">
    <location>
        <begin position="114"/>
        <end position="134"/>
    </location>
</feature>
<gene>
    <name evidence="2" type="ORF">BDZ83DRAFT_720195</name>
</gene>